<feature type="transmembrane region" description="Helical" evidence="7">
    <location>
        <begin position="18"/>
        <end position="38"/>
    </location>
</feature>
<feature type="transmembrane region" description="Helical" evidence="7">
    <location>
        <begin position="322"/>
        <end position="339"/>
    </location>
</feature>
<accession>A0A8U0HU09</accession>
<dbReference type="GO" id="GO:0005886">
    <property type="term" value="C:plasma membrane"/>
    <property type="evidence" value="ECO:0007669"/>
    <property type="project" value="UniProtKB-SubCell"/>
</dbReference>
<reference evidence="8 9" key="1">
    <citation type="submission" date="2022-04" db="EMBL/GenBank/DDBJ databases">
        <title>Diverse halophilic archaea isolated from saline environments.</title>
        <authorList>
            <person name="Cui H.-L."/>
        </authorList>
    </citation>
    <scope>NUCLEOTIDE SEQUENCE [LARGE SCALE GENOMIC DNA]</scope>
    <source>
        <strain evidence="8 9">XZYJT49</strain>
    </source>
</reference>
<dbReference type="Pfam" id="PF03706">
    <property type="entry name" value="LPG_synthase_TM"/>
    <property type="match status" value="1"/>
</dbReference>
<dbReference type="RefSeq" id="WP_248650433.1">
    <property type="nucleotide sequence ID" value="NZ_CP096659.1"/>
</dbReference>
<dbReference type="PANTHER" id="PTHR39087:SF2">
    <property type="entry name" value="UPF0104 MEMBRANE PROTEIN MJ1595"/>
    <property type="match status" value="1"/>
</dbReference>
<feature type="transmembrane region" description="Helical" evidence="7">
    <location>
        <begin position="136"/>
        <end position="155"/>
    </location>
</feature>
<keyword evidence="3" id="KW-1003">Cell membrane</keyword>
<dbReference type="KEGG" id="halx:M0R89_17875"/>
<evidence type="ECO:0000256" key="7">
    <source>
        <dbReference type="SAM" id="Phobius"/>
    </source>
</evidence>
<comment type="subcellular location">
    <subcellularLocation>
        <location evidence="1">Cell membrane</location>
        <topology evidence="1">Multi-pass membrane protein</topology>
    </subcellularLocation>
</comment>
<dbReference type="Proteomes" id="UP000830729">
    <property type="component" value="Chromosome"/>
</dbReference>
<protein>
    <submittedName>
        <fullName evidence="8">Flippase-like domain-containing protein</fullName>
    </submittedName>
</protein>
<comment type="similarity">
    <text evidence="2">Belongs to the UPF0104 family.</text>
</comment>
<keyword evidence="5 7" id="KW-1133">Transmembrane helix</keyword>
<evidence type="ECO:0000256" key="5">
    <source>
        <dbReference type="ARBA" id="ARBA00022989"/>
    </source>
</evidence>
<feature type="transmembrane region" description="Helical" evidence="7">
    <location>
        <begin position="240"/>
        <end position="260"/>
    </location>
</feature>
<gene>
    <name evidence="8" type="ORF">M0R89_17875</name>
</gene>
<dbReference type="AlphaFoldDB" id="A0A8U0HU09"/>
<organism evidence="8 9">
    <name type="scientific">Halorussus limi</name>
    <dbReference type="NCBI Taxonomy" id="2938695"/>
    <lineage>
        <taxon>Archaea</taxon>
        <taxon>Methanobacteriati</taxon>
        <taxon>Methanobacteriota</taxon>
        <taxon>Stenosarchaea group</taxon>
        <taxon>Halobacteria</taxon>
        <taxon>Halobacteriales</taxon>
        <taxon>Haladaptataceae</taxon>
        <taxon>Halorussus</taxon>
    </lineage>
</organism>
<evidence type="ECO:0000256" key="6">
    <source>
        <dbReference type="ARBA" id="ARBA00023136"/>
    </source>
</evidence>
<evidence type="ECO:0000313" key="8">
    <source>
        <dbReference type="EMBL" id="UPV74387.1"/>
    </source>
</evidence>
<evidence type="ECO:0000256" key="1">
    <source>
        <dbReference type="ARBA" id="ARBA00004651"/>
    </source>
</evidence>
<dbReference type="EMBL" id="CP096659">
    <property type="protein sequence ID" value="UPV74387.1"/>
    <property type="molecule type" value="Genomic_DNA"/>
</dbReference>
<feature type="transmembrane region" description="Helical" evidence="7">
    <location>
        <begin position="167"/>
        <end position="185"/>
    </location>
</feature>
<feature type="transmembrane region" description="Helical" evidence="7">
    <location>
        <begin position="50"/>
        <end position="68"/>
    </location>
</feature>
<proteinExistence type="inferred from homology"/>
<dbReference type="PANTHER" id="PTHR39087">
    <property type="entry name" value="UPF0104 MEMBRANE PROTEIN MJ1595"/>
    <property type="match status" value="1"/>
</dbReference>
<evidence type="ECO:0000256" key="3">
    <source>
        <dbReference type="ARBA" id="ARBA00022475"/>
    </source>
</evidence>
<dbReference type="NCBIfam" id="TIGR00374">
    <property type="entry name" value="flippase-like domain"/>
    <property type="match status" value="1"/>
</dbReference>
<evidence type="ECO:0000256" key="2">
    <source>
        <dbReference type="ARBA" id="ARBA00011061"/>
    </source>
</evidence>
<keyword evidence="9" id="KW-1185">Reference proteome</keyword>
<keyword evidence="6 7" id="KW-0472">Membrane</keyword>
<keyword evidence="4 7" id="KW-0812">Transmembrane</keyword>
<evidence type="ECO:0000313" key="9">
    <source>
        <dbReference type="Proteomes" id="UP000830729"/>
    </source>
</evidence>
<name>A0A8U0HU09_9EURY</name>
<dbReference type="InterPro" id="IPR022791">
    <property type="entry name" value="L-PG_synthase/AglD"/>
</dbReference>
<sequence length="342" mass="36751">MSTETSGEVFDRRTTLKVIAGFAVAGLLLYFFGRVIGWNEILRTFRNANPVWIGLACLSTVVSLVIWAKSWDIILCTVGIDVPFPKIVTTYFAATFADYATPFGKAGGGPFIAYVLAADTEANYQDSLASVVTADLLNLLPFFTFAGLGTLALLIQGEVPKQAELLVAGLGGMAVVLPLIIYGSYRHQQFVERLLMKVIGPIAKRVERINADNVRDRIDEFYELVDRIAASRGQLAKTLVYAYVGWLFFAAPLYFAGLTLGVSHQLTPILVLFVVPASSLAGVVPTPGGVGGVEFALVGLIVALTTLQADVAASAALVYRVASYWFALALGGIAAFFVIHRT</sequence>
<evidence type="ECO:0000256" key="4">
    <source>
        <dbReference type="ARBA" id="ARBA00022692"/>
    </source>
</evidence>
<dbReference type="GeneID" id="72187108"/>